<organism evidence="2 3">
    <name type="scientific">Naumannella halotolerans</name>
    <dbReference type="NCBI Taxonomy" id="993414"/>
    <lineage>
        <taxon>Bacteria</taxon>
        <taxon>Bacillati</taxon>
        <taxon>Actinomycetota</taxon>
        <taxon>Actinomycetes</taxon>
        <taxon>Propionibacteriales</taxon>
        <taxon>Propionibacteriaceae</taxon>
        <taxon>Naumannella</taxon>
    </lineage>
</organism>
<comment type="caution">
    <text evidence="2">The sequence shown here is derived from an EMBL/GenBank/DDBJ whole genome shotgun (WGS) entry which is preliminary data.</text>
</comment>
<dbReference type="InterPro" id="IPR012551">
    <property type="entry name" value="DUF1707_SHOCT-like"/>
</dbReference>
<dbReference type="Pfam" id="PF08044">
    <property type="entry name" value="DUF1707"/>
    <property type="match status" value="1"/>
</dbReference>
<dbReference type="EMBL" id="SOAW01000002">
    <property type="protein sequence ID" value="TDT31338.1"/>
    <property type="molecule type" value="Genomic_DNA"/>
</dbReference>
<evidence type="ECO:0000313" key="2">
    <source>
        <dbReference type="EMBL" id="TDT31338.1"/>
    </source>
</evidence>
<feature type="domain" description="DUF1707" evidence="1">
    <location>
        <begin position="8"/>
        <end position="59"/>
    </location>
</feature>
<reference evidence="2 3" key="1">
    <citation type="submission" date="2019-03" db="EMBL/GenBank/DDBJ databases">
        <title>Genomic Encyclopedia of Archaeal and Bacterial Type Strains, Phase II (KMG-II): from individual species to whole genera.</title>
        <authorList>
            <person name="Goeker M."/>
        </authorList>
    </citation>
    <scope>NUCLEOTIDE SEQUENCE [LARGE SCALE GENOMIC DNA]</scope>
    <source>
        <strain evidence="2 3">DSM 24323</strain>
    </source>
</reference>
<proteinExistence type="predicted"/>
<dbReference type="PANTHER" id="PTHR40763:SF5">
    <property type="entry name" value="MEMBRANE PROTEIN"/>
    <property type="match status" value="1"/>
</dbReference>
<keyword evidence="3" id="KW-1185">Reference proteome</keyword>
<sequence>MAAEQIQLRASDADRDQVADLLTAAFSEGRLTHEEFDLRVNSAMQARHFDELVELTRDLVPLDDLRPRQLPEGPPLPTDEPELLTAFLSGAKRDGDWRPRARTRVRAFWGGVELDLTEAVWPGNRIELDIQLCMAGVEIKVGSDVRVTDRMTAIMGGNDIKRVAGAGAARELVLTGTVMMGGVEVRGPKQKKHKTK</sequence>
<dbReference type="AlphaFoldDB" id="A0A4V3EMV7"/>
<dbReference type="PANTHER" id="PTHR40763">
    <property type="entry name" value="MEMBRANE PROTEIN-RELATED"/>
    <property type="match status" value="1"/>
</dbReference>
<dbReference type="RefSeq" id="WP_133755628.1">
    <property type="nucleotide sequence ID" value="NZ_SOAW01000002.1"/>
</dbReference>
<name>A0A4V3EMV7_9ACTN</name>
<dbReference type="Proteomes" id="UP000295371">
    <property type="component" value="Unassembled WGS sequence"/>
</dbReference>
<evidence type="ECO:0000259" key="1">
    <source>
        <dbReference type="Pfam" id="PF08044"/>
    </source>
</evidence>
<protein>
    <submittedName>
        <fullName evidence="2">Uncharacterized protein DUF1707</fullName>
    </submittedName>
</protein>
<dbReference type="OrthoDB" id="4772576at2"/>
<accession>A0A4V3EMV7</accession>
<gene>
    <name evidence="2" type="ORF">CLV29_2756</name>
</gene>
<evidence type="ECO:0000313" key="3">
    <source>
        <dbReference type="Proteomes" id="UP000295371"/>
    </source>
</evidence>